<evidence type="ECO:0000313" key="2">
    <source>
        <dbReference type="Proteomes" id="UP000046395"/>
    </source>
</evidence>
<keyword evidence="1" id="KW-0812">Transmembrane</keyword>
<proteinExistence type="predicted"/>
<dbReference type="InterPro" id="IPR036397">
    <property type="entry name" value="RNaseH_sf"/>
</dbReference>
<sequence>MIDHFTRWPEAVPIPYANVAVITRAFMSMCVARFVILTVITTEQGWQFQRLLWKTLVKCLGIKLAPATANHPAGIHPAGIRQASGIHPAGIRQASGIHPAGIHPAANHPAIGRLRSSTSKWIG</sequence>
<keyword evidence="2" id="KW-1185">Reference proteome</keyword>
<reference evidence="3" key="1">
    <citation type="submission" date="2019-12" db="UniProtKB">
        <authorList>
            <consortium name="WormBaseParasite"/>
        </authorList>
    </citation>
    <scope>IDENTIFICATION</scope>
</reference>
<evidence type="ECO:0000313" key="3">
    <source>
        <dbReference type="WBParaSite" id="TMUE_2000007701.1"/>
    </source>
</evidence>
<organism evidence="2 3">
    <name type="scientific">Trichuris muris</name>
    <name type="common">Mouse whipworm</name>
    <dbReference type="NCBI Taxonomy" id="70415"/>
    <lineage>
        <taxon>Eukaryota</taxon>
        <taxon>Metazoa</taxon>
        <taxon>Ecdysozoa</taxon>
        <taxon>Nematoda</taxon>
        <taxon>Enoplea</taxon>
        <taxon>Dorylaimia</taxon>
        <taxon>Trichinellida</taxon>
        <taxon>Trichuridae</taxon>
        <taxon>Trichuris</taxon>
    </lineage>
</organism>
<dbReference type="InterPro" id="IPR012337">
    <property type="entry name" value="RNaseH-like_sf"/>
</dbReference>
<dbReference type="GO" id="GO:0003676">
    <property type="term" value="F:nucleic acid binding"/>
    <property type="evidence" value="ECO:0007669"/>
    <property type="project" value="InterPro"/>
</dbReference>
<dbReference type="WBParaSite" id="TMUE_2000007701.1">
    <property type="protein sequence ID" value="TMUE_2000007701.1"/>
    <property type="gene ID" value="WBGene00299980"/>
</dbReference>
<dbReference type="Proteomes" id="UP000046395">
    <property type="component" value="Unassembled WGS sequence"/>
</dbReference>
<protein>
    <submittedName>
        <fullName evidence="3">Integrase catalytic domain-containing protein</fullName>
    </submittedName>
</protein>
<dbReference type="AlphaFoldDB" id="A0A5S6QK37"/>
<name>A0A5S6QK37_TRIMR</name>
<keyword evidence="1" id="KW-0472">Membrane</keyword>
<keyword evidence="1" id="KW-1133">Transmembrane helix</keyword>
<dbReference type="STRING" id="70415.A0A5S6QK37"/>
<evidence type="ECO:0000256" key="1">
    <source>
        <dbReference type="SAM" id="Phobius"/>
    </source>
</evidence>
<accession>A0A5S6QK37</accession>
<dbReference type="Gene3D" id="3.30.420.10">
    <property type="entry name" value="Ribonuclease H-like superfamily/Ribonuclease H"/>
    <property type="match status" value="1"/>
</dbReference>
<feature type="transmembrane region" description="Helical" evidence="1">
    <location>
        <begin position="16"/>
        <end position="40"/>
    </location>
</feature>
<dbReference type="SUPFAM" id="SSF53098">
    <property type="entry name" value="Ribonuclease H-like"/>
    <property type="match status" value="1"/>
</dbReference>